<evidence type="ECO:0000313" key="2">
    <source>
        <dbReference type="Proteomes" id="UP000689195"/>
    </source>
</evidence>
<dbReference type="Proteomes" id="UP000689195">
    <property type="component" value="Unassembled WGS sequence"/>
</dbReference>
<evidence type="ECO:0000313" key="1">
    <source>
        <dbReference type="EMBL" id="CAD8165558.1"/>
    </source>
</evidence>
<accession>A0A8S1UKC3</accession>
<dbReference type="EMBL" id="CAJJDO010000043">
    <property type="protein sequence ID" value="CAD8165558.1"/>
    <property type="molecule type" value="Genomic_DNA"/>
</dbReference>
<keyword evidence="2" id="KW-1185">Reference proteome</keyword>
<organism evidence="1 2">
    <name type="scientific">Paramecium pentaurelia</name>
    <dbReference type="NCBI Taxonomy" id="43138"/>
    <lineage>
        <taxon>Eukaryota</taxon>
        <taxon>Sar</taxon>
        <taxon>Alveolata</taxon>
        <taxon>Ciliophora</taxon>
        <taxon>Intramacronucleata</taxon>
        <taxon>Oligohymenophorea</taxon>
        <taxon>Peniculida</taxon>
        <taxon>Parameciidae</taxon>
        <taxon>Paramecium</taxon>
    </lineage>
</organism>
<gene>
    <name evidence="1" type="ORF">PPENT_87.1.T0430011</name>
</gene>
<sequence>MEYIGLYRLSASKNKKNLQFLSKIKMKQNIPKMDLLQEQIILKTSRHNMKLQPIWNKQNIYFSLGNTERIIKKQINGQPHGRQKPQQMLVAIIEEMKI</sequence>
<protein>
    <submittedName>
        <fullName evidence="1">Uncharacterized protein</fullName>
    </submittedName>
</protein>
<dbReference type="AlphaFoldDB" id="A0A8S1UKC3"/>
<comment type="caution">
    <text evidence="1">The sequence shown here is derived from an EMBL/GenBank/DDBJ whole genome shotgun (WGS) entry which is preliminary data.</text>
</comment>
<proteinExistence type="predicted"/>
<reference evidence="1" key="1">
    <citation type="submission" date="2021-01" db="EMBL/GenBank/DDBJ databases">
        <authorList>
            <consortium name="Genoscope - CEA"/>
            <person name="William W."/>
        </authorList>
    </citation>
    <scope>NUCLEOTIDE SEQUENCE</scope>
</reference>
<name>A0A8S1UKC3_9CILI</name>